<keyword evidence="4" id="KW-1185">Reference proteome</keyword>
<dbReference type="Pfam" id="PF03637">
    <property type="entry name" value="Mob1_phocein"/>
    <property type="match status" value="1"/>
</dbReference>
<dbReference type="InterPro" id="IPR005301">
    <property type="entry name" value="MOB_kinase_act_fam"/>
</dbReference>
<keyword evidence="1" id="KW-0862">Zinc</keyword>
<organism evidence="3 4">
    <name type="scientific">Dinothrombium tinctorium</name>
    <dbReference type="NCBI Taxonomy" id="1965070"/>
    <lineage>
        <taxon>Eukaryota</taxon>
        <taxon>Metazoa</taxon>
        <taxon>Ecdysozoa</taxon>
        <taxon>Arthropoda</taxon>
        <taxon>Chelicerata</taxon>
        <taxon>Arachnida</taxon>
        <taxon>Acari</taxon>
        <taxon>Acariformes</taxon>
        <taxon>Trombidiformes</taxon>
        <taxon>Prostigmata</taxon>
        <taxon>Anystina</taxon>
        <taxon>Parasitengona</taxon>
        <taxon>Trombidioidea</taxon>
        <taxon>Trombidiidae</taxon>
        <taxon>Dinothrombium</taxon>
    </lineage>
</organism>
<dbReference type="Gene3D" id="1.20.140.30">
    <property type="entry name" value="MOB kinase activator"/>
    <property type="match status" value="1"/>
</dbReference>
<keyword evidence="1" id="KW-0479">Metal-binding</keyword>
<feature type="non-terminal residue" evidence="3">
    <location>
        <position position="1"/>
    </location>
</feature>
<accession>A0A3S3P6A4</accession>
<dbReference type="Proteomes" id="UP000285301">
    <property type="component" value="Unassembled WGS sequence"/>
</dbReference>
<reference evidence="3 4" key="1">
    <citation type="journal article" date="2018" name="Gigascience">
        <title>Genomes of trombidid mites reveal novel predicted allergens and laterally-transferred genes associated with secondary metabolism.</title>
        <authorList>
            <person name="Dong X."/>
            <person name="Chaisiri K."/>
            <person name="Xia D."/>
            <person name="Armstrong S.D."/>
            <person name="Fang Y."/>
            <person name="Donnelly M.J."/>
            <person name="Kadowaki T."/>
            <person name="McGarry J.W."/>
            <person name="Darby A.C."/>
            <person name="Makepeace B.L."/>
        </authorList>
    </citation>
    <scope>NUCLEOTIDE SEQUENCE [LARGE SCALE GENOMIC DNA]</scope>
    <source>
        <strain evidence="3">UoL-WK</strain>
    </source>
</reference>
<comment type="caution">
    <text evidence="3">The sequence shown here is derived from an EMBL/GenBank/DDBJ whole genome shotgun (WGS) entry which is preliminary data.</text>
</comment>
<gene>
    <name evidence="3" type="ORF">B4U79_13743</name>
</gene>
<dbReference type="SUPFAM" id="SSF101152">
    <property type="entry name" value="Mob1/phocein"/>
    <property type="match status" value="1"/>
</dbReference>
<dbReference type="AlphaFoldDB" id="A0A3S3P6A4"/>
<feature type="binding site" evidence="1">
    <location>
        <position position="170"/>
    </location>
    <ligand>
        <name>Zn(2+)</name>
        <dbReference type="ChEBI" id="CHEBI:29105"/>
    </ligand>
</feature>
<protein>
    <submittedName>
        <fullName evidence="3">MOB1-like protein</fullName>
    </submittedName>
</protein>
<evidence type="ECO:0000256" key="2">
    <source>
        <dbReference type="SAM" id="MobiDB-lite"/>
    </source>
</evidence>
<evidence type="ECO:0000313" key="3">
    <source>
        <dbReference type="EMBL" id="RWS01933.1"/>
    </source>
</evidence>
<dbReference type="InterPro" id="IPR036703">
    <property type="entry name" value="MOB_kinase_act_sf"/>
</dbReference>
<feature type="binding site" evidence="1">
    <location>
        <position position="175"/>
    </location>
    <ligand>
        <name>Zn(2+)</name>
        <dbReference type="ChEBI" id="CHEBI:29105"/>
    </ligand>
</feature>
<dbReference type="SMART" id="SM01388">
    <property type="entry name" value="Mob1_phocein"/>
    <property type="match status" value="1"/>
</dbReference>
<evidence type="ECO:0000313" key="4">
    <source>
        <dbReference type="Proteomes" id="UP000285301"/>
    </source>
</evidence>
<dbReference type="STRING" id="1965070.A0A3S3P6A4"/>
<name>A0A3S3P6A4_9ACAR</name>
<feature type="binding site" evidence="1">
    <location>
        <position position="95"/>
    </location>
    <ligand>
        <name>Zn(2+)</name>
        <dbReference type="ChEBI" id="CHEBI:29105"/>
    </ligand>
</feature>
<feature type="binding site" evidence="1">
    <location>
        <position position="90"/>
    </location>
    <ligand>
        <name>Zn(2+)</name>
        <dbReference type="ChEBI" id="CHEBI:29105"/>
    </ligand>
</feature>
<feature type="region of interest" description="Disordered" evidence="2">
    <location>
        <begin position="1"/>
        <end position="20"/>
    </location>
</feature>
<evidence type="ECO:0000256" key="1">
    <source>
        <dbReference type="PIRSR" id="PIRSR605301-1"/>
    </source>
</evidence>
<dbReference type="EMBL" id="NCKU01008396">
    <property type="protein sequence ID" value="RWS01933.1"/>
    <property type="molecule type" value="Genomic_DNA"/>
</dbReference>
<dbReference type="PANTHER" id="PTHR22599">
    <property type="entry name" value="MPS ONE BINDER KINASE ACTIVATOR-LIKE MOB"/>
    <property type="match status" value="1"/>
</dbReference>
<sequence length="394" mass="44550">KARRKERDVSSSSSSQEESKQYLQMLECSAPEYKLREIVNLPDGLDYNEWLAYHSKNFTEHFLDHTFIHITAIAFFDHINLVYGTISEFCTMSGCPEMTGPGNRQYLWVDEKGKRFKLSSPQYIDYVMTYTQKTVNDESIFPTKFDKEFPSSFESVVKKILRLQFHVLAHIYHSHFKEIVLLNLHSHLNCIFAHLMMFNDRFKLVDEKEVEVLQDLAIALKLFPPIVRDDSVLLTPVTPEPASGFSPISTSEADYMNDKKETVITTQCRSISPFMNDRKLACKIQNPENPLPESATGSVQSQEVPLSDAKNCIFSKNVKDHPLTKLCNRKCTSASAVLLSCSSESPLTVQTTRRSNSSGATYHQTLGSVCGMNSKSFYPSSSVTATGSSPLKFQ</sequence>
<proteinExistence type="predicted"/>
<dbReference type="OrthoDB" id="8170117at2759"/>